<name>A0AAD7I6E3_9AGAR</name>
<reference evidence="2" key="1">
    <citation type="submission" date="2023-03" db="EMBL/GenBank/DDBJ databases">
        <title>Massive genome expansion in bonnet fungi (Mycena s.s.) driven by repeated elements and novel gene families across ecological guilds.</title>
        <authorList>
            <consortium name="Lawrence Berkeley National Laboratory"/>
            <person name="Harder C.B."/>
            <person name="Miyauchi S."/>
            <person name="Viragh M."/>
            <person name="Kuo A."/>
            <person name="Thoen E."/>
            <person name="Andreopoulos B."/>
            <person name="Lu D."/>
            <person name="Skrede I."/>
            <person name="Drula E."/>
            <person name="Henrissat B."/>
            <person name="Morin E."/>
            <person name="Kohler A."/>
            <person name="Barry K."/>
            <person name="LaButti K."/>
            <person name="Morin E."/>
            <person name="Salamov A."/>
            <person name="Lipzen A."/>
            <person name="Mereny Z."/>
            <person name="Hegedus B."/>
            <person name="Baldrian P."/>
            <person name="Stursova M."/>
            <person name="Weitz H."/>
            <person name="Taylor A."/>
            <person name="Grigoriev I.V."/>
            <person name="Nagy L.G."/>
            <person name="Martin F."/>
            <person name="Kauserud H."/>
        </authorList>
    </citation>
    <scope>NUCLEOTIDE SEQUENCE</scope>
    <source>
        <strain evidence="2">CBHHK182m</strain>
    </source>
</reference>
<evidence type="ECO:0000313" key="2">
    <source>
        <dbReference type="EMBL" id="KAJ7736161.1"/>
    </source>
</evidence>
<comment type="caution">
    <text evidence="2">The sequence shown here is derived from an EMBL/GenBank/DDBJ whole genome shotgun (WGS) entry which is preliminary data.</text>
</comment>
<evidence type="ECO:0000256" key="1">
    <source>
        <dbReference type="SAM" id="SignalP"/>
    </source>
</evidence>
<feature type="non-terminal residue" evidence="2">
    <location>
        <position position="82"/>
    </location>
</feature>
<dbReference type="AlphaFoldDB" id="A0AAD7I6E3"/>
<accession>A0AAD7I6E3</accession>
<proteinExistence type="predicted"/>
<protein>
    <submittedName>
        <fullName evidence="2">Uncharacterized protein</fullName>
    </submittedName>
</protein>
<feature type="non-terminal residue" evidence="2">
    <location>
        <position position="1"/>
    </location>
</feature>
<dbReference type="EMBL" id="JARKIB010000123">
    <property type="protein sequence ID" value="KAJ7736161.1"/>
    <property type="molecule type" value="Genomic_DNA"/>
</dbReference>
<organism evidence="2 3">
    <name type="scientific">Mycena metata</name>
    <dbReference type="NCBI Taxonomy" id="1033252"/>
    <lineage>
        <taxon>Eukaryota</taxon>
        <taxon>Fungi</taxon>
        <taxon>Dikarya</taxon>
        <taxon>Basidiomycota</taxon>
        <taxon>Agaricomycotina</taxon>
        <taxon>Agaricomycetes</taxon>
        <taxon>Agaricomycetidae</taxon>
        <taxon>Agaricales</taxon>
        <taxon>Marasmiineae</taxon>
        <taxon>Mycenaceae</taxon>
        <taxon>Mycena</taxon>
    </lineage>
</organism>
<dbReference type="Proteomes" id="UP001215598">
    <property type="component" value="Unassembled WGS sequence"/>
</dbReference>
<keyword evidence="3" id="KW-1185">Reference proteome</keyword>
<feature type="signal peptide" evidence="1">
    <location>
        <begin position="1"/>
        <end position="19"/>
    </location>
</feature>
<feature type="chain" id="PRO_5041930218" evidence="1">
    <location>
        <begin position="20"/>
        <end position="82"/>
    </location>
</feature>
<keyword evidence="1" id="KW-0732">Signal</keyword>
<gene>
    <name evidence="2" type="ORF">B0H16DRAFT_1262246</name>
</gene>
<sequence>TVQLLSTLASAALLGFTTSAHQGGNCDTSQAVLDLLTTQTPPAAPLFWMLGVGLQNYSCSSTPRLTRTKPSLGIPFDLTYLF</sequence>
<evidence type="ECO:0000313" key="3">
    <source>
        <dbReference type="Proteomes" id="UP001215598"/>
    </source>
</evidence>